<sequence length="250" mass="27268">MEPVANTPGSMSISLYTRISEELARRIAGGVYAVGAVLPSENALAEEFDASRHTLRAALRQLQDLGLIARRRGSGTVVTAARPKAGFSQSLRSLEDLVQLAARTPRTILQVQEIVADLDLAARLGVGPGTRWLRFASTRGAPGQPPVVWTELYVDAHYKGVRKLARQHPDRLVSELIEEHYGRRIASVEQTISACAMPVAVAGELQVAPESPGLLILRHYKDQAGQIVEASCSYHPAGRYEFSTTLIREH</sequence>
<keyword evidence="2" id="KW-0238">DNA-binding</keyword>
<evidence type="ECO:0000256" key="3">
    <source>
        <dbReference type="ARBA" id="ARBA00023163"/>
    </source>
</evidence>
<dbReference type="Pfam" id="PF00392">
    <property type="entry name" value="GntR"/>
    <property type="match status" value="1"/>
</dbReference>
<dbReference type="InterPro" id="IPR036390">
    <property type="entry name" value="WH_DNA-bd_sf"/>
</dbReference>
<dbReference type="InterPro" id="IPR050679">
    <property type="entry name" value="Bact_HTH_transcr_reg"/>
</dbReference>
<accession>A0A9X3L5A8</accession>
<dbReference type="EMBL" id="JAPZVI010000026">
    <property type="protein sequence ID" value="MCZ8404603.1"/>
    <property type="molecule type" value="Genomic_DNA"/>
</dbReference>
<reference evidence="5" key="1">
    <citation type="submission" date="2022-12" db="EMBL/GenBank/DDBJ databases">
        <authorList>
            <person name="Voronina O.L."/>
            <person name="Kunda M.S."/>
            <person name="Ryzhova N."/>
            <person name="Aksenova E.I."/>
        </authorList>
    </citation>
    <scope>NUCLEOTIDE SEQUENCE</scope>
    <source>
        <strain evidence="5">SCCH136:Ach223948</strain>
    </source>
</reference>
<dbReference type="Gene3D" id="1.10.10.10">
    <property type="entry name" value="Winged helix-like DNA-binding domain superfamily/Winged helix DNA-binding domain"/>
    <property type="match status" value="1"/>
</dbReference>
<protein>
    <submittedName>
        <fullName evidence="5">GntR family transcriptional regulator</fullName>
    </submittedName>
</protein>
<dbReference type="InterPro" id="IPR011663">
    <property type="entry name" value="UTRA"/>
</dbReference>
<dbReference type="InterPro" id="IPR028978">
    <property type="entry name" value="Chorismate_lyase_/UTRA_dom_sf"/>
</dbReference>
<evidence type="ECO:0000313" key="6">
    <source>
        <dbReference type="Proteomes" id="UP001141992"/>
    </source>
</evidence>
<dbReference type="InterPro" id="IPR000524">
    <property type="entry name" value="Tscrpt_reg_HTH_GntR"/>
</dbReference>
<dbReference type="SUPFAM" id="SSF64288">
    <property type="entry name" value="Chorismate lyase-like"/>
    <property type="match status" value="1"/>
</dbReference>
<dbReference type="PROSITE" id="PS50949">
    <property type="entry name" value="HTH_GNTR"/>
    <property type="match status" value="1"/>
</dbReference>
<name>A0A9X3L5A8_ALCXX</name>
<dbReference type="GO" id="GO:0003677">
    <property type="term" value="F:DNA binding"/>
    <property type="evidence" value="ECO:0007669"/>
    <property type="project" value="UniProtKB-KW"/>
</dbReference>
<dbReference type="Pfam" id="PF07702">
    <property type="entry name" value="UTRA"/>
    <property type="match status" value="1"/>
</dbReference>
<evidence type="ECO:0000256" key="1">
    <source>
        <dbReference type="ARBA" id="ARBA00023015"/>
    </source>
</evidence>
<feature type="domain" description="HTH gntR-type" evidence="4">
    <location>
        <begin position="13"/>
        <end position="81"/>
    </location>
</feature>
<organism evidence="5 6">
    <name type="scientific">Alcaligenes xylosoxydans xylosoxydans</name>
    <name type="common">Achromobacter xylosoxidans</name>
    <dbReference type="NCBI Taxonomy" id="85698"/>
    <lineage>
        <taxon>Bacteria</taxon>
        <taxon>Pseudomonadati</taxon>
        <taxon>Pseudomonadota</taxon>
        <taxon>Betaproteobacteria</taxon>
        <taxon>Burkholderiales</taxon>
        <taxon>Alcaligenaceae</taxon>
        <taxon>Achromobacter</taxon>
    </lineage>
</organism>
<dbReference type="RefSeq" id="WP_223308637.1">
    <property type="nucleotide sequence ID" value="NZ_CABIYZ010000005.1"/>
</dbReference>
<keyword evidence="1" id="KW-0805">Transcription regulation</keyword>
<dbReference type="SMART" id="SM00866">
    <property type="entry name" value="UTRA"/>
    <property type="match status" value="1"/>
</dbReference>
<keyword evidence="3" id="KW-0804">Transcription</keyword>
<evidence type="ECO:0000259" key="4">
    <source>
        <dbReference type="PROSITE" id="PS50949"/>
    </source>
</evidence>
<evidence type="ECO:0000313" key="5">
    <source>
        <dbReference type="EMBL" id="MCZ8404603.1"/>
    </source>
</evidence>
<dbReference type="Gene3D" id="3.40.1410.10">
    <property type="entry name" value="Chorismate lyase-like"/>
    <property type="match status" value="1"/>
</dbReference>
<dbReference type="GO" id="GO:0003700">
    <property type="term" value="F:DNA-binding transcription factor activity"/>
    <property type="evidence" value="ECO:0007669"/>
    <property type="project" value="InterPro"/>
</dbReference>
<dbReference type="CDD" id="cd07377">
    <property type="entry name" value="WHTH_GntR"/>
    <property type="match status" value="1"/>
</dbReference>
<evidence type="ECO:0000256" key="2">
    <source>
        <dbReference type="ARBA" id="ARBA00023125"/>
    </source>
</evidence>
<dbReference type="PANTHER" id="PTHR44846:SF1">
    <property type="entry name" value="MANNOSYL-D-GLYCERATE TRANSPORT_METABOLISM SYSTEM REPRESSOR MNGR-RELATED"/>
    <property type="match status" value="1"/>
</dbReference>
<proteinExistence type="predicted"/>
<comment type="caution">
    <text evidence="5">The sequence shown here is derived from an EMBL/GenBank/DDBJ whole genome shotgun (WGS) entry which is preliminary data.</text>
</comment>
<dbReference type="AlphaFoldDB" id="A0A9X3L5A8"/>
<dbReference type="InterPro" id="IPR036388">
    <property type="entry name" value="WH-like_DNA-bd_sf"/>
</dbReference>
<dbReference type="Proteomes" id="UP001141992">
    <property type="component" value="Unassembled WGS sequence"/>
</dbReference>
<dbReference type="PANTHER" id="PTHR44846">
    <property type="entry name" value="MANNOSYL-D-GLYCERATE TRANSPORT/METABOLISM SYSTEM REPRESSOR MNGR-RELATED"/>
    <property type="match status" value="1"/>
</dbReference>
<dbReference type="GO" id="GO:0045892">
    <property type="term" value="P:negative regulation of DNA-templated transcription"/>
    <property type="evidence" value="ECO:0007669"/>
    <property type="project" value="TreeGrafter"/>
</dbReference>
<dbReference type="SMART" id="SM00345">
    <property type="entry name" value="HTH_GNTR"/>
    <property type="match status" value="1"/>
</dbReference>
<dbReference type="PRINTS" id="PR00035">
    <property type="entry name" value="HTHGNTR"/>
</dbReference>
<dbReference type="SUPFAM" id="SSF46785">
    <property type="entry name" value="Winged helix' DNA-binding domain"/>
    <property type="match status" value="1"/>
</dbReference>
<gene>
    <name evidence="5" type="ORF">O9570_24300</name>
</gene>